<feature type="compositionally biased region" description="Basic and acidic residues" evidence="1">
    <location>
        <begin position="185"/>
        <end position="204"/>
    </location>
</feature>
<dbReference type="InterPro" id="IPR011335">
    <property type="entry name" value="Restrct_endonuc-II-like"/>
</dbReference>
<dbReference type="GO" id="GO:0009307">
    <property type="term" value="P:DNA restriction-modification system"/>
    <property type="evidence" value="ECO:0007669"/>
    <property type="project" value="InterPro"/>
</dbReference>
<gene>
    <name evidence="3" type="ORF">BHE75_01429</name>
</gene>
<keyword evidence="3" id="KW-0540">Nuclease</keyword>
<dbReference type="GO" id="GO:0003677">
    <property type="term" value="F:DNA binding"/>
    <property type="evidence" value="ECO:0007669"/>
    <property type="project" value="InterPro"/>
</dbReference>
<dbReference type="RefSeq" id="WP_254684382.1">
    <property type="nucleotide sequence ID" value="NZ_MIPT01000001.1"/>
</dbReference>
<accession>A0A1S1HB96</accession>
<dbReference type="Proteomes" id="UP000179467">
    <property type="component" value="Unassembled WGS sequence"/>
</dbReference>
<evidence type="ECO:0000313" key="3">
    <source>
        <dbReference type="EMBL" id="OHT19444.1"/>
    </source>
</evidence>
<evidence type="ECO:0000313" key="4">
    <source>
        <dbReference type="Proteomes" id="UP000179467"/>
    </source>
</evidence>
<evidence type="ECO:0000256" key="1">
    <source>
        <dbReference type="SAM" id="MobiDB-lite"/>
    </source>
</evidence>
<dbReference type="InterPro" id="IPR011856">
    <property type="entry name" value="tRNA_endonuc-like_dom_sf"/>
</dbReference>
<dbReference type="InterPro" id="IPR007560">
    <property type="entry name" value="Restrct_endonuc_IV_Mrr"/>
</dbReference>
<organism evidence="3 4">
    <name type="scientific">Edaphosphingomonas haloaromaticamans</name>
    <dbReference type="NCBI Taxonomy" id="653954"/>
    <lineage>
        <taxon>Bacteria</taxon>
        <taxon>Pseudomonadati</taxon>
        <taxon>Pseudomonadota</taxon>
        <taxon>Alphaproteobacteria</taxon>
        <taxon>Sphingomonadales</taxon>
        <taxon>Rhizorhabdaceae</taxon>
        <taxon>Edaphosphingomonas</taxon>
    </lineage>
</organism>
<evidence type="ECO:0000259" key="2">
    <source>
        <dbReference type="Pfam" id="PF04471"/>
    </source>
</evidence>
<keyword evidence="3" id="KW-0378">Hydrolase</keyword>
<dbReference type="PANTHER" id="PTHR30015">
    <property type="entry name" value="MRR RESTRICTION SYSTEM PROTEIN"/>
    <property type="match status" value="1"/>
</dbReference>
<dbReference type="EMBL" id="MIPT01000001">
    <property type="protein sequence ID" value="OHT19444.1"/>
    <property type="molecule type" value="Genomic_DNA"/>
</dbReference>
<dbReference type="InterPro" id="IPR052906">
    <property type="entry name" value="Type_IV_Methyl-Rstrct_Enzyme"/>
</dbReference>
<protein>
    <submittedName>
        <fullName evidence="3">Restriction endonuclease</fullName>
    </submittedName>
</protein>
<comment type="caution">
    <text evidence="3">The sequence shown here is derived from an EMBL/GenBank/DDBJ whole genome shotgun (WGS) entry which is preliminary data.</text>
</comment>
<dbReference type="PANTHER" id="PTHR30015:SF7">
    <property type="entry name" value="TYPE IV METHYL-DIRECTED RESTRICTION ENZYME ECOKMRR"/>
    <property type="match status" value="1"/>
</dbReference>
<keyword evidence="3" id="KW-0255">Endonuclease</keyword>
<dbReference type="Gene3D" id="3.40.1350.10">
    <property type="match status" value="1"/>
</dbReference>
<feature type="region of interest" description="Disordered" evidence="1">
    <location>
        <begin position="177"/>
        <end position="204"/>
    </location>
</feature>
<feature type="domain" description="Restriction endonuclease type IV Mrr" evidence="2">
    <location>
        <begin position="59"/>
        <end position="169"/>
    </location>
</feature>
<keyword evidence="4" id="KW-1185">Reference proteome</keyword>
<reference evidence="3 4" key="1">
    <citation type="submission" date="2016-09" db="EMBL/GenBank/DDBJ databases">
        <title>Metabolic pathway, cell adaptation mechanisms and a novel monoxygenase revealed through proteogenomic-transcription analysis of a Sphingomonas haloaromaticamans strain degrading the fungicide ortho-phenylphenol.</title>
        <authorList>
            <person name="Perruchon C."/>
            <person name="Papadopoulou E.S."/>
            <person name="Rousidou C."/>
            <person name="Vasileiadis S."/>
            <person name="Tanou G."/>
            <person name="Amoutzias G."/>
            <person name="Molassiotis A."/>
            <person name="Karpouzas D.G."/>
        </authorList>
    </citation>
    <scope>NUCLEOTIDE SEQUENCE [LARGE SCALE GENOMIC DNA]</scope>
    <source>
        <strain evidence="3 4">P3</strain>
    </source>
</reference>
<proteinExistence type="predicted"/>
<dbReference type="AlphaFoldDB" id="A0A1S1HB96"/>
<name>A0A1S1HB96_9SPHN</name>
<dbReference type="SUPFAM" id="SSF52980">
    <property type="entry name" value="Restriction endonuclease-like"/>
    <property type="match status" value="1"/>
</dbReference>
<dbReference type="Pfam" id="PF04471">
    <property type="entry name" value="Mrr_cat"/>
    <property type="match status" value="1"/>
</dbReference>
<dbReference type="GO" id="GO:0015666">
    <property type="term" value="F:restriction endodeoxyribonuclease activity"/>
    <property type="evidence" value="ECO:0007669"/>
    <property type="project" value="TreeGrafter"/>
</dbReference>
<sequence>MTMTQSLLILVLVAALLLVYRHYRVPIRHRWRRRQAREMLAQFSGRDRHQPAVLHFSRLRAMDALAFEELLLEAFERRGFRVIRNQRYSGDGGIDGQVVIAGRTWLIQAKRYASAIRPEHVRDFTALCSRHGQPGLFIHTGRTGGQSREALAGLADIEIISGQRLLALLTGAPFAVPSRTSSGPSEHHMPGGSRPQDRDRGWSS</sequence>